<dbReference type="PANTHER" id="PTHR46832:SF2">
    <property type="entry name" value="FUTALOSINE HYDROLASE"/>
    <property type="match status" value="1"/>
</dbReference>
<dbReference type="GO" id="GO:0016787">
    <property type="term" value="F:hydrolase activity"/>
    <property type="evidence" value="ECO:0007669"/>
    <property type="project" value="UniProtKB-KW"/>
</dbReference>
<dbReference type="InterPro" id="IPR000845">
    <property type="entry name" value="Nucleoside_phosphorylase_d"/>
</dbReference>
<accession>A0ABM7P4G0</accession>
<dbReference type="SUPFAM" id="SSF53167">
    <property type="entry name" value="Purine and uridine phosphorylases"/>
    <property type="match status" value="1"/>
</dbReference>
<protein>
    <recommendedName>
        <fullName evidence="1 2">Futalosine hydrolase</fullName>
        <shortName evidence="1">FL hydrolase</shortName>
        <ecNumber evidence="1 2">3.2.2.26</ecNumber>
    </recommendedName>
    <alternativeName>
        <fullName evidence="1">Futalosine nucleosidase</fullName>
    </alternativeName>
    <alternativeName>
        <fullName evidence="1">Menaquinone biosynthetic enzyme MqnB</fullName>
    </alternativeName>
</protein>
<keyword evidence="1 4" id="KW-0378">Hydrolase</keyword>
<dbReference type="EMBL" id="AP024485">
    <property type="protein sequence ID" value="BCS88508.1"/>
    <property type="molecule type" value="Genomic_DNA"/>
</dbReference>
<keyword evidence="5" id="KW-1185">Reference proteome</keyword>
<dbReference type="NCBIfam" id="TIGR03664">
    <property type="entry name" value="fut_nucase"/>
    <property type="match status" value="1"/>
</dbReference>
<comment type="similarity">
    <text evidence="1">Belongs to the PNP/UDP phosphorylase family. Futalosine hydrolase subfamily.</text>
</comment>
<reference evidence="4" key="1">
    <citation type="journal article" date="2022" name="Arch. Microbiol.">
        <title>Pseudodesulfovibrio sediminis sp. nov., a mesophilic and neutrophilic sulfate-reducing bacterium isolated from sediment of a brackish lake.</title>
        <authorList>
            <person name="Takahashi A."/>
            <person name="Kojima H."/>
            <person name="Watanabe M."/>
            <person name="Fukui M."/>
        </authorList>
    </citation>
    <scope>NUCLEOTIDE SEQUENCE</scope>
    <source>
        <strain evidence="4">SF6</strain>
    </source>
</reference>
<dbReference type="PANTHER" id="PTHR46832">
    <property type="entry name" value="5'-METHYLTHIOADENOSINE/S-ADENOSYLHOMOCYSTEINE NUCLEOSIDASE"/>
    <property type="match status" value="1"/>
</dbReference>
<dbReference type="RefSeq" id="WP_229596664.1">
    <property type="nucleotide sequence ID" value="NZ_AP024485.1"/>
</dbReference>
<organism evidence="4 5">
    <name type="scientific">Pseudodesulfovibrio sediminis</name>
    <dbReference type="NCBI Taxonomy" id="2810563"/>
    <lineage>
        <taxon>Bacteria</taxon>
        <taxon>Pseudomonadati</taxon>
        <taxon>Thermodesulfobacteriota</taxon>
        <taxon>Desulfovibrionia</taxon>
        <taxon>Desulfovibrionales</taxon>
        <taxon>Desulfovibrionaceae</taxon>
    </lineage>
</organism>
<comment type="pathway">
    <text evidence="1">Quinol/quinone metabolism; menaquinone biosynthesis.</text>
</comment>
<keyword evidence="1" id="KW-0474">Menaquinone biosynthesis</keyword>
<dbReference type="EC" id="3.2.2.26" evidence="1 2"/>
<evidence type="ECO:0000313" key="4">
    <source>
        <dbReference type="EMBL" id="BCS88508.1"/>
    </source>
</evidence>
<evidence type="ECO:0000256" key="1">
    <source>
        <dbReference type="HAMAP-Rule" id="MF_00991"/>
    </source>
</evidence>
<evidence type="ECO:0000313" key="5">
    <source>
        <dbReference type="Proteomes" id="UP001053296"/>
    </source>
</evidence>
<evidence type="ECO:0000259" key="3">
    <source>
        <dbReference type="Pfam" id="PF01048"/>
    </source>
</evidence>
<sequence length="229" mass="24699">MILVVTATAKEMKSAFPHAPRVEQGEAVEFVFQGKPLLLAVTGVGLINASMAAGRLLAREDISGVVNVGIAGAYNEEEFPLLSTCYAWQETWPEYGLLDDEGRVDPKGIGFAQGEIDGTVIWNRVKLNPVNDAEAMGLKLGKTWLRASSVSVSSVTGTFTRAGWLKVICNGDMENMEGFGLAYAARQMGLPFLQLRTLSNVVGSRDSVDWDLKGALRGLEAAVQMLFAE</sequence>
<feature type="domain" description="Nucleoside phosphorylase" evidence="3">
    <location>
        <begin position="16"/>
        <end position="77"/>
    </location>
</feature>
<dbReference type="HAMAP" id="MF_00991">
    <property type="entry name" value="MqnB"/>
    <property type="match status" value="1"/>
</dbReference>
<dbReference type="InterPro" id="IPR035994">
    <property type="entry name" value="Nucleoside_phosphorylase_sf"/>
</dbReference>
<comment type="function">
    <text evidence="1">Catalyzes the hydrolysis of futalosine (FL) to dehypoxanthine futalosine (DHFL) and hypoxanthine, a step in the biosynthesis of menaquinone (MK, vitamin K2).</text>
</comment>
<gene>
    <name evidence="1 4" type="primary">mqnB</name>
    <name evidence="4" type="ORF">PSDVSF_17500</name>
</gene>
<name>A0ABM7P4G0_9BACT</name>
<proteinExistence type="inferred from homology"/>
<dbReference type="Proteomes" id="UP001053296">
    <property type="component" value="Chromosome"/>
</dbReference>
<comment type="catalytic activity">
    <reaction evidence="1">
        <text>futalosine + H2O = dehypoxanthine futalosine + hypoxanthine</text>
        <dbReference type="Rhea" id="RHEA:25904"/>
        <dbReference type="ChEBI" id="CHEBI:15377"/>
        <dbReference type="ChEBI" id="CHEBI:17368"/>
        <dbReference type="ChEBI" id="CHEBI:58863"/>
        <dbReference type="ChEBI" id="CHEBI:58864"/>
        <dbReference type="EC" id="3.2.2.26"/>
    </reaction>
</comment>
<dbReference type="Pfam" id="PF01048">
    <property type="entry name" value="PNP_UDP_1"/>
    <property type="match status" value="1"/>
</dbReference>
<dbReference type="Gene3D" id="3.40.50.1580">
    <property type="entry name" value="Nucleoside phosphorylase domain"/>
    <property type="match status" value="1"/>
</dbReference>
<evidence type="ECO:0000256" key="2">
    <source>
        <dbReference type="NCBIfam" id="TIGR03664"/>
    </source>
</evidence>
<dbReference type="InterPro" id="IPR019963">
    <property type="entry name" value="FL_hydrolase_MqnB"/>
</dbReference>